<organism evidence="3 4">
    <name type="scientific">Campylobacter rectus RM3267</name>
    <dbReference type="NCBI Taxonomy" id="553218"/>
    <lineage>
        <taxon>Bacteria</taxon>
        <taxon>Pseudomonadati</taxon>
        <taxon>Campylobacterota</taxon>
        <taxon>Epsilonproteobacteria</taxon>
        <taxon>Campylobacterales</taxon>
        <taxon>Campylobacteraceae</taxon>
        <taxon>Campylobacter</taxon>
    </lineage>
</organism>
<keyword evidence="4" id="KW-1185">Reference proteome</keyword>
<evidence type="ECO:0000313" key="4">
    <source>
        <dbReference type="Proteomes" id="UP000003082"/>
    </source>
</evidence>
<evidence type="ECO:0000259" key="2">
    <source>
        <dbReference type="PROSITE" id="PS50043"/>
    </source>
</evidence>
<dbReference type="GO" id="GO:0006355">
    <property type="term" value="P:regulation of DNA-templated transcription"/>
    <property type="evidence" value="ECO:0007669"/>
    <property type="project" value="InterPro"/>
</dbReference>
<dbReference type="InterPro" id="IPR000792">
    <property type="entry name" value="Tscrpt_reg_LuxR_C"/>
</dbReference>
<keyword evidence="1" id="KW-0238">DNA-binding</keyword>
<accession>B9CZ35</accession>
<evidence type="ECO:0000256" key="1">
    <source>
        <dbReference type="ARBA" id="ARBA00023125"/>
    </source>
</evidence>
<dbReference type="PRINTS" id="PR00038">
    <property type="entry name" value="HTHLUXR"/>
</dbReference>
<dbReference type="Gene3D" id="3.40.50.2300">
    <property type="match status" value="1"/>
</dbReference>
<dbReference type="Proteomes" id="UP000003082">
    <property type="component" value="Unassembled WGS sequence"/>
</dbReference>
<evidence type="ECO:0000313" key="3">
    <source>
        <dbReference type="EMBL" id="EEF14866.1"/>
    </source>
</evidence>
<dbReference type="Pfam" id="PF00196">
    <property type="entry name" value="GerE"/>
    <property type="match status" value="1"/>
</dbReference>
<dbReference type="InterPro" id="IPR016032">
    <property type="entry name" value="Sig_transdc_resp-reg_C-effctor"/>
</dbReference>
<dbReference type="SMART" id="SM00421">
    <property type="entry name" value="HTH_LUXR"/>
    <property type="match status" value="1"/>
</dbReference>
<feature type="domain" description="HTH luxR-type" evidence="2">
    <location>
        <begin position="139"/>
        <end position="204"/>
    </location>
</feature>
<name>B9CZ35_CAMRE</name>
<dbReference type="PANTHER" id="PTHR43214:SF38">
    <property type="entry name" value="NITRATE_NITRITE RESPONSE REGULATOR PROTEIN NARL"/>
    <property type="match status" value="1"/>
</dbReference>
<dbReference type="GO" id="GO:0003677">
    <property type="term" value="F:DNA binding"/>
    <property type="evidence" value="ECO:0007669"/>
    <property type="project" value="UniProtKB-KW"/>
</dbReference>
<dbReference type="STRING" id="553218.CAMRE0001_1608"/>
<comment type="caution">
    <text evidence="3">The sequence shown here is derived from an EMBL/GenBank/DDBJ whole genome shotgun (WGS) entry which is preliminary data.</text>
</comment>
<dbReference type="InterPro" id="IPR039420">
    <property type="entry name" value="WalR-like"/>
</dbReference>
<dbReference type="SUPFAM" id="SSF46894">
    <property type="entry name" value="C-terminal effector domain of the bipartite response regulators"/>
    <property type="match status" value="1"/>
</dbReference>
<protein>
    <submittedName>
        <fullName evidence="3">Transcriptional regulator, LuxR family</fullName>
    </submittedName>
</protein>
<sequence>MQMRVLAYSGNIAVIDEIKEKLAGKDVTTTRQKDKFLEFAYSKDYDVVCVDIWDADKEARELLGAVEDIKILILSHEPKFSEGREFLRLGAKGYANARMLEVHFKDALEAIERGEVWLYPEFIQNMIQMMTKEILPSNSSNLLENLTNKEKEIAQLVYKGLTNQEIGEILQITVRTVKAHVGTIFEKTGAKDRINLILLMQKME</sequence>
<dbReference type="AlphaFoldDB" id="B9CZ35"/>
<proteinExistence type="predicted"/>
<gene>
    <name evidence="3" type="ORF">CAMRE0001_1608</name>
</gene>
<dbReference type="PANTHER" id="PTHR43214">
    <property type="entry name" value="TWO-COMPONENT RESPONSE REGULATOR"/>
    <property type="match status" value="1"/>
</dbReference>
<dbReference type="CDD" id="cd06170">
    <property type="entry name" value="LuxR_C_like"/>
    <property type="match status" value="1"/>
</dbReference>
<dbReference type="PROSITE" id="PS50043">
    <property type="entry name" value="HTH_LUXR_2"/>
    <property type="match status" value="1"/>
</dbReference>
<reference evidence="3 4" key="1">
    <citation type="submission" date="2008-08" db="EMBL/GenBank/DDBJ databases">
        <authorList>
            <person name="Madupu R."/>
            <person name="Durkin A.S."/>
            <person name="Torralba M."/>
            <person name="Methe B."/>
            <person name="Sutton G.G."/>
            <person name="Strausberg R.L."/>
            <person name="Nelson K.E."/>
        </authorList>
    </citation>
    <scope>NUCLEOTIDE SEQUENCE [LARGE SCALE GENOMIC DNA]</scope>
    <source>
        <strain evidence="3 4">RM3267</strain>
    </source>
</reference>
<dbReference type="eggNOG" id="COG2197">
    <property type="taxonomic scope" value="Bacteria"/>
</dbReference>
<dbReference type="EMBL" id="ACFU01000003">
    <property type="protein sequence ID" value="EEF14866.1"/>
    <property type="molecule type" value="Genomic_DNA"/>
</dbReference>